<comment type="caution">
    <text evidence="1">The sequence shown here is derived from an EMBL/GenBank/DDBJ whole genome shotgun (WGS) entry which is preliminary data.</text>
</comment>
<protein>
    <submittedName>
        <fullName evidence="1">Uncharacterized protein</fullName>
    </submittedName>
</protein>
<keyword evidence="2" id="KW-1185">Reference proteome</keyword>
<reference evidence="2" key="1">
    <citation type="journal article" date="2019" name="Int. J. Syst. Evol. Microbiol.">
        <title>The Global Catalogue of Microorganisms (GCM) 10K type strain sequencing project: providing services to taxonomists for standard genome sequencing and annotation.</title>
        <authorList>
            <consortium name="The Broad Institute Genomics Platform"/>
            <consortium name="The Broad Institute Genome Sequencing Center for Infectious Disease"/>
            <person name="Wu L."/>
            <person name="Ma J."/>
        </authorList>
    </citation>
    <scope>NUCLEOTIDE SEQUENCE [LARGE SCALE GENOMIC DNA]</scope>
    <source>
        <strain evidence="2">JCM 11756</strain>
    </source>
</reference>
<evidence type="ECO:0000313" key="1">
    <source>
        <dbReference type="EMBL" id="GAA1431607.1"/>
    </source>
</evidence>
<name>A0ABP4JVD5_9ACTN</name>
<dbReference type="Proteomes" id="UP001500973">
    <property type="component" value="Unassembled WGS sequence"/>
</dbReference>
<gene>
    <name evidence="1" type="ORF">GCM10009601_50920</name>
</gene>
<dbReference type="EMBL" id="BAAAIZ010000090">
    <property type="protein sequence ID" value="GAA1431607.1"/>
    <property type="molecule type" value="Genomic_DNA"/>
</dbReference>
<proteinExistence type="predicted"/>
<sequence>MLAQLRPEAEQPVPGLLPVPGVVEHHDLADPCQQVLRRHLPLPFGHRTLRTARPLSAVRCPLSAPTLTAADGDAGQPHREGWAE</sequence>
<accession>A0ABP4JVD5</accession>
<organism evidence="1 2">
    <name type="scientific">Streptomyces thermospinosisporus</name>
    <dbReference type="NCBI Taxonomy" id="161482"/>
    <lineage>
        <taxon>Bacteria</taxon>
        <taxon>Bacillati</taxon>
        <taxon>Actinomycetota</taxon>
        <taxon>Actinomycetes</taxon>
        <taxon>Kitasatosporales</taxon>
        <taxon>Streptomycetaceae</taxon>
        <taxon>Streptomyces</taxon>
    </lineage>
</organism>
<evidence type="ECO:0000313" key="2">
    <source>
        <dbReference type="Proteomes" id="UP001500973"/>
    </source>
</evidence>